<evidence type="ECO:0000256" key="11">
    <source>
        <dbReference type="ARBA" id="ARBA00023033"/>
    </source>
</evidence>
<evidence type="ECO:0000256" key="5">
    <source>
        <dbReference type="ARBA" id="ARBA00022617"/>
    </source>
</evidence>
<dbReference type="InterPro" id="IPR050476">
    <property type="entry name" value="Insect_CytP450_Detox"/>
</dbReference>
<feature type="transmembrane region" description="Helical" evidence="14">
    <location>
        <begin position="496"/>
        <end position="520"/>
    </location>
</feature>
<dbReference type="PROSITE" id="PS00086">
    <property type="entry name" value="CYTOCHROME_P450"/>
    <property type="match status" value="1"/>
</dbReference>
<keyword evidence="14" id="KW-0812">Transmembrane</keyword>
<evidence type="ECO:0000256" key="4">
    <source>
        <dbReference type="ARBA" id="ARBA00010617"/>
    </source>
</evidence>
<dbReference type="PANTHER" id="PTHR24292:SF45">
    <property type="entry name" value="CYTOCHROME P450 6G1-RELATED"/>
    <property type="match status" value="1"/>
</dbReference>
<keyword evidence="7" id="KW-0256">Endoplasmic reticulum</keyword>
<dbReference type="GO" id="GO:0004497">
    <property type="term" value="F:monooxygenase activity"/>
    <property type="evidence" value="ECO:0007669"/>
    <property type="project" value="UniProtKB-KW"/>
</dbReference>
<evidence type="ECO:0000256" key="13">
    <source>
        <dbReference type="PIRSR" id="PIRSR602401-1"/>
    </source>
</evidence>
<keyword evidence="8" id="KW-0492">Microsome</keyword>
<reference evidence="15" key="1">
    <citation type="submission" date="2020-11" db="EMBL/GenBank/DDBJ databases">
        <authorList>
            <person name="Tran Van P."/>
        </authorList>
    </citation>
    <scope>NUCLEOTIDE SEQUENCE</scope>
</reference>
<evidence type="ECO:0000256" key="7">
    <source>
        <dbReference type="ARBA" id="ARBA00022824"/>
    </source>
</evidence>
<dbReference type="Pfam" id="PF00067">
    <property type="entry name" value="p450"/>
    <property type="match status" value="2"/>
</dbReference>
<keyword evidence="5 13" id="KW-0349">Heme</keyword>
<accession>A0A7R9IYF0</accession>
<keyword evidence="6 13" id="KW-0479">Metal-binding</keyword>
<evidence type="ECO:0000256" key="1">
    <source>
        <dbReference type="ARBA" id="ARBA00001971"/>
    </source>
</evidence>
<keyword evidence="14" id="KW-1133">Transmembrane helix</keyword>
<evidence type="ECO:0000256" key="12">
    <source>
        <dbReference type="ARBA" id="ARBA00023136"/>
    </source>
</evidence>
<organism evidence="15">
    <name type="scientific">Timema californicum</name>
    <name type="common">California timema</name>
    <name type="synonym">Walking stick</name>
    <dbReference type="NCBI Taxonomy" id="61474"/>
    <lineage>
        <taxon>Eukaryota</taxon>
        <taxon>Metazoa</taxon>
        <taxon>Ecdysozoa</taxon>
        <taxon>Arthropoda</taxon>
        <taxon>Hexapoda</taxon>
        <taxon>Insecta</taxon>
        <taxon>Pterygota</taxon>
        <taxon>Neoptera</taxon>
        <taxon>Polyneoptera</taxon>
        <taxon>Phasmatodea</taxon>
        <taxon>Timematodea</taxon>
        <taxon>Timematoidea</taxon>
        <taxon>Timematidae</taxon>
        <taxon>Timema</taxon>
    </lineage>
</organism>
<evidence type="ECO:0000313" key="15">
    <source>
        <dbReference type="EMBL" id="CAD7569188.1"/>
    </source>
</evidence>
<evidence type="ECO:0000256" key="8">
    <source>
        <dbReference type="ARBA" id="ARBA00022848"/>
    </source>
</evidence>
<dbReference type="FunFam" id="1.10.630.10:FF:000042">
    <property type="entry name" value="Cytochrome P450"/>
    <property type="match status" value="2"/>
</dbReference>
<proteinExistence type="inferred from homology"/>
<keyword evidence="10 13" id="KW-0408">Iron</keyword>
<feature type="binding site" description="axial binding residue" evidence="13">
    <location>
        <position position="438"/>
    </location>
    <ligand>
        <name>heme</name>
        <dbReference type="ChEBI" id="CHEBI:30413"/>
    </ligand>
    <ligandPart>
        <name>Fe</name>
        <dbReference type="ChEBI" id="CHEBI:18248"/>
    </ligandPart>
</feature>
<dbReference type="Gene3D" id="1.10.630.10">
    <property type="entry name" value="Cytochrome P450"/>
    <property type="match status" value="2"/>
</dbReference>
<dbReference type="PRINTS" id="PR00385">
    <property type="entry name" value="P450"/>
</dbReference>
<dbReference type="InterPro" id="IPR017972">
    <property type="entry name" value="Cyt_P450_CS"/>
</dbReference>
<evidence type="ECO:0000256" key="14">
    <source>
        <dbReference type="SAM" id="Phobius"/>
    </source>
</evidence>
<dbReference type="GO" id="GO:0005506">
    <property type="term" value="F:iron ion binding"/>
    <property type="evidence" value="ECO:0007669"/>
    <property type="project" value="InterPro"/>
</dbReference>
<dbReference type="AlphaFoldDB" id="A0A7R9IYF0"/>
<dbReference type="PANTHER" id="PTHR24292">
    <property type="entry name" value="CYTOCHROME P450"/>
    <property type="match status" value="1"/>
</dbReference>
<dbReference type="InterPro" id="IPR002401">
    <property type="entry name" value="Cyt_P450_E_grp-I"/>
</dbReference>
<feature type="transmembrane region" description="Helical" evidence="14">
    <location>
        <begin position="6"/>
        <end position="28"/>
    </location>
</feature>
<protein>
    <submittedName>
        <fullName evidence="15">(California timema) hypothetical protein</fullName>
    </submittedName>
</protein>
<dbReference type="InterPro" id="IPR001128">
    <property type="entry name" value="Cyt_P450"/>
</dbReference>
<evidence type="ECO:0000256" key="2">
    <source>
        <dbReference type="ARBA" id="ARBA00004174"/>
    </source>
</evidence>
<keyword evidence="9" id="KW-0560">Oxidoreductase</keyword>
<sequence>MKMALFDSLLVDATVALISLLILLYFYFEYKFTYWKKRGVPFLKPLPIVGNFKDVLLQWRSPSHFFEDLYNGGHFNVFFDRHIECDAKTDPLGHLNLFVIKGKPWRHIRSKLTPIFTSGKMRNMFPLIVNCTVNLKEYLKGLSESSKSSIEVKETMSKFTTDVISSCAYGIEANSLKDPDAEFRNFGRYAFTFSFFRTFEMMVMFFFPSFVKLGKFKFFSNVTTGFLRKIFWDVILTREKNYVKSNDLINLLIQLKNKGSIEDDSNDLKADEKIMDVGTKINEFTGDTLVAQAAVFFTAGFETTATTLSFCLYELALSPDIQTRLRQEILDVMSKNEEITYDSVQGMTYLDMVVSETLRKYTPFAFLDRVSSKDYVEPVTGTIIEKGTTVYMSLHGLHTDPEYFPEPERFDPERFSEENKRSITPYTYLPFGEGPHNCIGSRFGLMSVKCCLTHILSEYEVLKCPETPFPLQYSNKSIVLASTGGIPLKFKRIMALLFDSLLVDVTVALISLLILLYFYFEHKFTYWKKRGVPFVKPLPFVGNFKDVLLQRRSPSHFFEDIYKKGRGKPLIGFYIFGKPSVVIRDPTIVKNVLVKDFNIFSDRHIECDPKTDPLGHQNLFVIKGQPWKNLRAKITPVFTSGKMRRMFPLISDCAANLKRYIHDLDDYGKERHVEVKETMAKFTTDVISSCAFGIEANSLKDPDAEFRNFGRLAFVLSFRRAFEFTVLFFLPKLVPLGRFSFFSAATAEYFRKVLWDVIKVREKTPSRRNDLIDLLIQLKNKGFIQDDEVVKMNGELSKDERTEKLELSGDTLVAQAAVFFTAGFETNATTLSFCLYELALSPEIQTRLRREIVDVVHKQGEDITYETLHQMKYLHMVVSETLRKYTPFAFLERVCSKDYVEPVTGTMIEKGTPVYISLHGLHTDPEYFPEPERFDPERFSEENKRSMTPYTYLPFGSRFGLMVVKCSLAYILSEYEVDKCSDTPVPIQFSEKAIVLTSTTGIPLIFRRVTEENMQDICDLTYFHLGPLSKKMFFAPRGSALSSAELLKNEYIIRGILEKMHPL</sequence>
<dbReference type="EMBL" id="OE179576">
    <property type="protein sequence ID" value="CAD7569188.1"/>
    <property type="molecule type" value="Genomic_DNA"/>
</dbReference>
<evidence type="ECO:0000256" key="10">
    <source>
        <dbReference type="ARBA" id="ARBA00023004"/>
    </source>
</evidence>
<dbReference type="CDD" id="cd11056">
    <property type="entry name" value="CYP6-like"/>
    <property type="match status" value="2"/>
</dbReference>
<evidence type="ECO:0000256" key="6">
    <source>
        <dbReference type="ARBA" id="ARBA00022723"/>
    </source>
</evidence>
<evidence type="ECO:0000256" key="3">
    <source>
        <dbReference type="ARBA" id="ARBA00004406"/>
    </source>
</evidence>
<dbReference type="GO" id="GO:0016705">
    <property type="term" value="F:oxidoreductase activity, acting on paired donors, with incorporation or reduction of molecular oxygen"/>
    <property type="evidence" value="ECO:0007669"/>
    <property type="project" value="InterPro"/>
</dbReference>
<comment type="subcellular location">
    <subcellularLocation>
        <location evidence="3">Endoplasmic reticulum membrane</location>
        <topology evidence="3">Peripheral membrane protein</topology>
    </subcellularLocation>
    <subcellularLocation>
        <location evidence="2">Microsome membrane</location>
        <topology evidence="2">Peripheral membrane protein</topology>
    </subcellularLocation>
</comment>
<dbReference type="GO" id="GO:0005789">
    <property type="term" value="C:endoplasmic reticulum membrane"/>
    <property type="evidence" value="ECO:0007669"/>
    <property type="project" value="UniProtKB-SubCell"/>
</dbReference>
<dbReference type="SUPFAM" id="SSF48264">
    <property type="entry name" value="Cytochrome P450"/>
    <property type="match status" value="2"/>
</dbReference>
<comment type="cofactor">
    <cofactor evidence="1 13">
        <name>heme</name>
        <dbReference type="ChEBI" id="CHEBI:30413"/>
    </cofactor>
</comment>
<gene>
    <name evidence="15" type="ORF">TCMB3V08_LOCUS1932</name>
</gene>
<name>A0A7R9IYF0_TIMCA</name>
<keyword evidence="11" id="KW-0503">Monooxygenase</keyword>
<evidence type="ECO:0000256" key="9">
    <source>
        <dbReference type="ARBA" id="ARBA00023002"/>
    </source>
</evidence>
<keyword evidence="12 14" id="KW-0472">Membrane</keyword>
<comment type="similarity">
    <text evidence="4">Belongs to the cytochrome P450 family.</text>
</comment>
<dbReference type="PRINTS" id="PR00463">
    <property type="entry name" value="EP450I"/>
</dbReference>
<dbReference type="GO" id="GO:0020037">
    <property type="term" value="F:heme binding"/>
    <property type="evidence" value="ECO:0007669"/>
    <property type="project" value="InterPro"/>
</dbReference>
<dbReference type="InterPro" id="IPR036396">
    <property type="entry name" value="Cyt_P450_sf"/>
</dbReference>